<dbReference type="Proteomes" id="UP000762676">
    <property type="component" value="Unassembled WGS sequence"/>
</dbReference>
<dbReference type="EMBL" id="BMAT01008389">
    <property type="protein sequence ID" value="GFR83957.1"/>
    <property type="molecule type" value="Genomic_DNA"/>
</dbReference>
<comment type="caution">
    <text evidence="1">The sequence shown here is derived from an EMBL/GenBank/DDBJ whole genome shotgun (WGS) entry which is preliminary data.</text>
</comment>
<gene>
    <name evidence="1" type="ORF">ElyMa_004138500</name>
</gene>
<name>A0AAV4GEX4_9GAST</name>
<sequence>MLVKVKGPRSALDMQEKVKRPKINLGHAGEGERTKISLGLTREGGVLGAQRIGALRRTYLRSPQAWATLLAQGLCIGGRTVMVSSQNPSIVRGPDGEEISGTRLTILDVPISFSNAAIESPLVKKDIKLRSRLRMEEIREKQGRLTKWWSGRRFAYIDLPKSNIEKILQVGPFKAKLYYREMTDTNLCFSCQRLPSKVEQPRGRGRG</sequence>
<keyword evidence="2" id="KW-1185">Reference proteome</keyword>
<proteinExistence type="predicted"/>
<dbReference type="AlphaFoldDB" id="A0AAV4GEX4"/>
<protein>
    <submittedName>
        <fullName evidence="1">Uncharacterized protein</fullName>
    </submittedName>
</protein>
<accession>A0AAV4GEX4</accession>
<organism evidence="1 2">
    <name type="scientific">Elysia marginata</name>
    <dbReference type="NCBI Taxonomy" id="1093978"/>
    <lineage>
        <taxon>Eukaryota</taxon>
        <taxon>Metazoa</taxon>
        <taxon>Spiralia</taxon>
        <taxon>Lophotrochozoa</taxon>
        <taxon>Mollusca</taxon>
        <taxon>Gastropoda</taxon>
        <taxon>Heterobranchia</taxon>
        <taxon>Euthyneura</taxon>
        <taxon>Panpulmonata</taxon>
        <taxon>Sacoglossa</taxon>
        <taxon>Placobranchoidea</taxon>
        <taxon>Plakobranchidae</taxon>
        <taxon>Elysia</taxon>
    </lineage>
</organism>
<evidence type="ECO:0000313" key="1">
    <source>
        <dbReference type="EMBL" id="GFR83957.1"/>
    </source>
</evidence>
<evidence type="ECO:0000313" key="2">
    <source>
        <dbReference type="Proteomes" id="UP000762676"/>
    </source>
</evidence>
<reference evidence="1 2" key="1">
    <citation type="journal article" date="2021" name="Elife">
        <title>Chloroplast acquisition without the gene transfer in kleptoplastic sea slugs, Plakobranchus ocellatus.</title>
        <authorList>
            <person name="Maeda T."/>
            <person name="Takahashi S."/>
            <person name="Yoshida T."/>
            <person name="Shimamura S."/>
            <person name="Takaki Y."/>
            <person name="Nagai Y."/>
            <person name="Toyoda A."/>
            <person name="Suzuki Y."/>
            <person name="Arimoto A."/>
            <person name="Ishii H."/>
            <person name="Satoh N."/>
            <person name="Nishiyama T."/>
            <person name="Hasebe M."/>
            <person name="Maruyama T."/>
            <person name="Minagawa J."/>
            <person name="Obokata J."/>
            <person name="Shigenobu S."/>
        </authorList>
    </citation>
    <scope>NUCLEOTIDE SEQUENCE [LARGE SCALE GENOMIC DNA]</scope>
</reference>